<dbReference type="InterPro" id="IPR010095">
    <property type="entry name" value="Cas12f1-like_TNB"/>
</dbReference>
<dbReference type="PANTHER" id="PTHR30405">
    <property type="entry name" value="TRANSPOSASE"/>
    <property type="match status" value="1"/>
</dbReference>
<dbReference type="NCBIfam" id="TIGR01766">
    <property type="entry name" value="IS200/IS605 family accessory protein TnpB-like domain"/>
    <property type="match status" value="1"/>
</dbReference>
<geneLocation type="plasmid" evidence="9 10">
    <name>unnamed1</name>
</geneLocation>
<dbReference type="Pfam" id="PF07282">
    <property type="entry name" value="Cas12f1-like_TNB"/>
    <property type="match status" value="1"/>
</dbReference>
<dbReference type="InterPro" id="IPR051399">
    <property type="entry name" value="RNA-guided_DNA_endo/Transpos"/>
</dbReference>
<evidence type="ECO:0000259" key="8">
    <source>
        <dbReference type="Pfam" id="PF07282"/>
    </source>
</evidence>
<dbReference type="RefSeq" id="WP_254161167.1">
    <property type="nucleotide sequence ID" value="NZ_CP100356.1"/>
</dbReference>
<name>A0A9E7NDA8_9EURY</name>
<reference evidence="9" key="1">
    <citation type="submission" date="2022-06" db="EMBL/GenBank/DDBJ databases">
        <title>Diverse halophilic archaea isolated from saline environments.</title>
        <authorList>
            <person name="Cui H.-L."/>
        </authorList>
    </citation>
    <scope>NUCLEOTIDE SEQUENCE</scope>
    <source>
        <strain evidence="9">WLHS1</strain>
        <plasmid evidence="9">unnamed1</plasmid>
    </source>
</reference>
<feature type="domain" description="Cas12f1-like TNB" evidence="8">
    <location>
        <begin position="313"/>
        <end position="379"/>
    </location>
</feature>
<gene>
    <name evidence="9" type="ORF">NGM29_19065</name>
</gene>
<keyword evidence="3" id="KW-0815">Transposition</keyword>
<evidence type="ECO:0000256" key="2">
    <source>
        <dbReference type="ARBA" id="ARBA00011044"/>
    </source>
</evidence>
<keyword evidence="10" id="KW-1185">Reference proteome</keyword>
<dbReference type="GO" id="GO:0032196">
    <property type="term" value="P:transposition"/>
    <property type="evidence" value="ECO:0007669"/>
    <property type="project" value="UniProtKB-KW"/>
</dbReference>
<protein>
    <submittedName>
        <fullName evidence="9">Transposase</fullName>
    </submittedName>
</protein>
<comment type="similarity">
    <text evidence="1">In the C-terminal section; belongs to the transposase 35 family.</text>
</comment>
<evidence type="ECO:0000256" key="1">
    <source>
        <dbReference type="ARBA" id="ARBA00008761"/>
    </source>
</evidence>
<evidence type="ECO:0000259" key="7">
    <source>
        <dbReference type="Pfam" id="PF01385"/>
    </source>
</evidence>
<evidence type="ECO:0000313" key="9">
    <source>
        <dbReference type="EMBL" id="UTF55785.1"/>
    </source>
</evidence>
<evidence type="ECO:0000256" key="5">
    <source>
        <dbReference type="ARBA" id="ARBA00023172"/>
    </source>
</evidence>
<sequence length="422" mass="48559">MLETTRTYRAKIVNHSQVSDDLDDCGFSASKLWNVARYYSQGRWDDDGEIPDDGELKSELKEHERYRDLHSQSSQRVLEELAESFTSWYKARQRGDEDANPPGYRKRGDNHPRSTVTWKQNGIRHDNKHNKLRLSKGFNLKQYRSDFILCEYKTRPDVAVDSLQQVRAVWNGDRWELHLVCNVEVPTEDAPGDNTAGIDLGICQYASLAYDDGATTLYPGNVLKQDKHYFTRDEYDTEGENGPSRRALRARQKLSRRKDHFLHSLASHFVEQFIKHEVGRVAIGKLTGIREDENGESQNWGRSDNKKLHGWEFDRFTTLLEYKAEEHGILVDRVSERDTSKTCSCCGRKRDANRVERGLYVCNSCGVTMNADVNGAVNIRRKITQNPPTEDMSNGRLARPAVRLFNQTSGSFHPREQARCEP</sequence>
<keyword evidence="4" id="KW-0238">DNA-binding</keyword>
<dbReference type="EMBL" id="CP100356">
    <property type="protein sequence ID" value="UTF55785.1"/>
    <property type="molecule type" value="Genomic_DNA"/>
</dbReference>
<feature type="domain" description="Probable transposase IS891/IS1136/IS1341" evidence="7">
    <location>
        <begin position="178"/>
        <end position="289"/>
    </location>
</feature>
<dbReference type="Pfam" id="PF01385">
    <property type="entry name" value="OrfB_IS605"/>
    <property type="match status" value="1"/>
</dbReference>
<proteinExistence type="inferred from homology"/>
<evidence type="ECO:0000256" key="4">
    <source>
        <dbReference type="ARBA" id="ARBA00023125"/>
    </source>
</evidence>
<dbReference type="GO" id="GO:0003677">
    <property type="term" value="F:DNA binding"/>
    <property type="evidence" value="ECO:0007669"/>
    <property type="project" value="UniProtKB-KW"/>
</dbReference>
<dbReference type="PANTHER" id="PTHR30405:SF11">
    <property type="entry name" value="RNA-GUIDED DNA ENDONUCLEASE RV2885C-RELATED"/>
    <property type="match status" value="1"/>
</dbReference>
<dbReference type="KEGG" id="sawl:NGM29_19065"/>
<feature type="region of interest" description="Disordered" evidence="6">
    <location>
        <begin position="92"/>
        <end position="116"/>
    </location>
</feature>
<evidence type="ECO:0000313" key="10">
    <source>
        <dbReference type="Proteomes" id="UP001056855"/>
    </source>
</evidence>
<accession>A0A9E7NDA8</accession>
<dbReference type="Proteomes" id="UP001056855">
    <property type="component" value="Plasmid unnamed1"/>
</dbReference>
<comment type="similarity">
    <text evidence="2">In the N-terminal section; belongs to the transposase 2 family.</text>
</comment>
<evidence type="ECO:0000256" key="3">
    <source>
        <dbReference type="ARBA" id="ARBA00022578"/>
    </source>
</evidence>
<dbReference type="NCBIfam" id="NF040570">
    <property type="entry name" value="guided_TnpB"/>
    <property type="match status" value="1"/>
</dbReference>
<dbReference type="GeneID" id="73292193"/>
<keyword evidence="5" id="KW-0233">DNA recombination</keyword>
<keyword evidence="9" id="KW-0614">Plasmid</keyword>
<dbReference type="GO" id="GO:0006310">
    <property type="term" value="P:DNA recombination"/>
    <property type="evidence" value="ECO:0007669"/>
    <property type="project" value="UniProtKB-KW"/>
</dbReference>
<organism evidence="9 10">
    <name type="scientific">Natronosalvus rutilus</name>
    <dbReference type="NCBI Taxonomy" id="2953753"/>
    <lineage>
        <taxon>Archaea</taxon>
        <taxon>Methanobacteriati</taxon>
        <taxon>Methanobacteriota</taxon>
        <taxon>Stenosarchaea group</taxon>
        <taxon>Halobacteria</taxon>
        <taxon>Halobacteriales</taxon>
        <taxon>Natrialbaceae</taxon>
        <taxon>Natronosalvus</taxon>
    </lineage>
</organism>
<dbReference type="InterPro" id="IPR001959">
    <property type="entry name" value="Transposase"/>
</dbReference>
<evidence type="ECO:0000256" key="6">
    <source>
        <dbReference type="SAM" id="MobiDB-lite"/>
    </source>
</evidence>
<dbReference type="AlphaFoldDB" id="A0A9E7NDA8"/>